<accession>A0A182EIS2</accession>
<sequence>MINFSYSHVNYFRKYEIVNYFSKISESKSVFKNFKLFSK</sequence>
<organism evidence="3">
    <name type="scientific">Onchocerca ochengi</name>
    <name type="common">Filarial nematode worm</name>
    <dbReference type="NCBI Taxonomy" id="42157"/>
    <lineage>
        <taxon>Eukaryota</taxon>
        <taxon>Metazoa</taxon>
        <taxon>Ecdysozoa</taxon>
        <taxon>Nematoda</taxon>
        <taxon>Chromadorea</taxon>
        <taxon>Rhabditida</taxon>
        <taxon>Spirurina</taxon>
        <taxon>Spiruromorpha</taxon>
        <taxon>Filarioidea</taxon>
        <taxon>Onchocercidae</taxon>
        <taxon>Onchocerca</taxon>
    </lineage>
</organism>
<evidence type="ECO:0000313" key="2">
    <source>
        <dbReference type="Proteomes" id="UP000271087"/>
    </source>
</evidence>
<keyword evidence="2" id="KW-1185">Reference proteome</keyword>
<protein>
    <submittedName>
        <fullName evidence="1 3">Uncharacterized protein</fullName>
    </submittedName>
</protein>
<reference evidence="1 2" key="2">
    <citation type="submission" date="2018-08" db="EMBL/GenBank/DDBJ databases">
        <authorList>
            <person name="Laetsch R D."/>
            <person name="Stevens L."/>
            <person name="Kumar S."/>
            <person name="Blaxter L. M."/>
        </authorList>
    </citation>
    <scope>NUCLEOTIDE SEQUENCE [LARGE SCALE GENOMIC DNA]</scope>
</reference>
<dbReference type="AlphaFoldDB" id="A0A182EIS2"/>
<evidence type="ECO:0000313" key="3">
    <source>
        <dbReference type="WBParaSite" id="nOo.2.0.1.t08005-RA"/>
    </source>
</evidence>
<name>A0A182EIS2_ONCOC</name>
<dbReference type="WBParaSite" id="nOo.2.0.1.t08005-RA">
    <property type="protein sequence ID" value="nOo.2.0.1.t08005-RA"/>
    <property type="gene ID" value="nOo.2.0.1.g08005"/>
</dbReference>
<reference evidence="3" key="1">
    <citation type="submission" date="2016-06" db="UniProtKB">
        <authorList>
            <consortium name="WormBaseParasite"/>
        </authorList>
    </citation>
    <scope>IDENTIFICATION</scope>
</reference>
<evidence type="ECO:0000313" key="1">
    <source>
        <dbReference type="EMBL" id="VDK88002.1"/>
    </source>
</evidence>
<proteinExistence type="predicted"/>
<gene>
    <name evidence="1" type="ORF">NOO_LOCUS8005</name>
</gene>
<dbReference type="Proteomes" id="UP000271087">
    <property type="component" value="Unassembled WGS sequence"/>
</dbReference>
<dbReference type="EMBL" id="UYRW01003121">
    <property type="protein sequence ID" value="VDK88002.1"/>
    <property type="molecule type" value="Genomic_DNA"/>
</dbReference>